<dbReference type="RefSeq" id="WP_022242402.1">
    <property type="nucleotide sequence ID" value="NZ_JAJEQW010000007.1"/>
</dbReference>
<evidence type="ECO:0000256" key="1">
    <source>
        <dbReference type="ARBA" id="ARBA00023125"/>
    </source>
</evidence>
<dbReference type="EMBL" id="JAJEQW010000007">
    <property type="protein sequence ID" value="MCC2242213.1"/>
    <property type="molecule type" value="Genomic_DNA"/>
</dbReference>
<protein>
    <submittedName>
        <fullName evidence="2">Rrf2 family transcriptional regulator</fullName>
    </submittedName>
</protein>
<accession>A0AAW4WIS6</accession>
<dbReference type="Proteomes" id="UP001198893">
    <property type="component" value="Unassembled WGS sequence"/>
</dbReference>
<dbReference type="SUPFAM" id="SSF46785">
    <property type="entry name" value="Winged helix' DNA-binding domain"/>
    <property type="match status" value="1"/>
</dbReference>
<dbReference type="InterPro" id="IPR036388">
    <property type="entry name" value="WH-like_DNA-bd_sf"/>
</dbReference>
<organism evidence="2 3">
    <name type="scientific">Roseburia amylophila</name>
    <dbReference type="NCBI Taxonomy" id="2981794"/>
    <lineage>
        <taxon>Bacteria</taxon>
        <taxon>Bacillati</taxon>
        <taxon>Bacillota</taxon>
        <taxon>Clostridia</taxon>
        <taxon>Lachnospirales</taxon>
        <taxon>Lachnospiraceae</taxon>
        <taxon>Roseburia</taxon>
    </lineage>
</organism>
<dbReference type="InterPro" id="IPR000944">
    <property type="entry name" value="Tscrpt_reg_Rrf2"/>
</dbReference>
<reference evidence="2" key="1">
    <citation type="submission" date="2021-10" db="EMBL/GenBank/DDBJ databases">
        <title>Anaerobic single-cell dispensing facilitates the cultivation of human gut bacteria.</title>
        <authorList>
            <person name="Afrizal A."/>
        </authorList>
    </citation>
    <scope>NUCLEOTIDE SEQUENCE</scope>
    <source>
        <strain evidence="2">CLA-AA-H204</strain>
    </source>
</reference>
<dbReference type="GO" id="GO:0003677">
    <property type="term" value="F:DNA binding"/>
    <property type="evidence" value="ECO:0007669"/>
    <property type="project" value="UniProtKB-KW"/>
</dbReference>
<dbReference type="InterPro" id="IPR036390">
    <property type="entry name" value="WH_DNA-bd_sf"/>
</dbReference>
<dbReference type="PROSITE" id="PS51197">
    <property type="entry name" value="HTH_RRF2_2"/>
    <property type="match status" value="1"/>
</dbReference>
<gene>
    <name evidence="2" type="ORF">LKD47_07865</name>
</gene>
<evidence type="ECO:0000313" key="3">
    <source>
        <dbReference type="Proteomes" id="UP001198893"/>
    </source>
</evidence>
<dbReference type="NCBIfam" id="TIGR00738">
    <property type="entry name" value="rrf2_super"/>
    <property type="match status" value="1"/>
</dbReference>
<dbReference type="GO" id="GO:0003700">
    <property type="term" value="F:DNA-binding transcription factor activity"/>
    <property type="evidence" value="ECO:0007669"/>
    <property type="project" value="TreeGrafter"/>
</dbReference>
<name>A0AAW4WIS6_9FIRM</name>
<dbReference type="Pfam" id="PF02082">
    <property type="entry name" value="Rrf2"/>
    <property type="match status" value="1"/>
</dbReference>
<dbReference type="Gene3D" id="1.10.10.10">
    <property type="entry name" value="Winged helix-like DNA-binding domain superfamily/Winged helix DNA-binding domain"/>
    <property type="match status" value="1"/>
</dbReference>
<evidence type="ECO:0000313" key="2">
    <source>
        <dbReference type="EMBL" id="MCC2242213.1"/>
    </source>
</evidence>
<dbReference type="PANTHER" id="PTHR33221:SF5">
    <property type="entry name" value="HTH-TYPE TRANSCRIPTIONAL REGULATOR ISCR"/>
    <property type="match status" value="1"/>
</dbReference>
<comment type="caution">
    <text evidence="2">The sequence shown here is derived from an EMBL/GenBank/DDBJ whole genome shotgun (WGS) entry which is preliminary data.</text>
</comment>
<dbReference type="PANTHER" id="PTHR33221">
    <property type="entry name" value="WINGED HELIX-TURN-HELIX TRANSCRIPTIONAL REGULATOR, RRF2 FAMILY"/>
    <property type="match status" value="1"/>
</dbReference>
<proteinExistence type="predicted"/>
<dbReference type="GO" id="GO:0005829">
    <property type="term" value="C:cytosol"/>
    <property type="evidence" value="ECO:0007669"/>
    <property type="project" value="TreeGrafter"/>
</dbReference>
<keyword evidence="1" id="KW-0238">DNA-binding</keyword>
<dbReference type="AlphaFoldDB" id="A0AAW4WIS6"/>
<sequence length="146" mass="16437">MISTKGRYALKVMVELAEHDAEEYIPLKGIAEKLNISQKYLESISTILSKGHMIEGVSGKKGGYRLKRKPEEYRVGDILRLTEGTLAPVSCLREDQEPCEKSDSCCTLPIWKGLADLIDKYFDEMTLADVLQSKQEAEKKAAKKKQ</sequence>